<name>S4Y6E0_SORCE</name>
<evidence type="ECO:0000313" key="1">
    <source>
        <dbReference type="EMBL" id="AGP40011.1"/>
    </source>
</evidence>
<evidence type="ECO:0000313" key="2">
    <source>
        <dbReference type="Proteomes" id="UP000014803"/>
    </source>
</evidence>
<accession>S4Y6E0</accession>
<dbReference type="KEGG" id="scu:SCE1572_39265"/>
<dbReference type="EMBL" id="CP003969">
    <property type="protein sequence ID" value="AGP40011.1"/>
    <property type="molecule type" value="Genomic_DNA"/>
</dbReference>
<protein>
    <submittedName>
        <fullName evidence="1">Uncharacterized protein</fullName>
    </submittedName>
</protein>
<dbReference type="Proteomes" id="UP000014803">
    <property type="component" value="Chromosome"/>
</dbReference>
<organism evidence="1 2">
    <name type="scientific">Sorangium cellulosum So0157-2</name>
    <dbReference type="NCBI Taxonomy" id="1254432"/>
    <lineage>
        <taxon>Bacteria</taxon>
        <taxon>Pseudomonadati</taxon>
        <taxon>Myxococcota</taxon>
        <taxon>Polyangia</taxon>
        <taxon>Polyangiales</taxon>
        <taxon>Polyangiaceae</taxon>
        <taxon>Sorangium</taxon>
    </lineage>
</organism>
<dbReference type="HOGENOM" id="CLU_3391396_0_0_7"/>
<dbReference type="AlphaFoldDB" id="S4Y6E0"/>
<reference evidence="1 2" key="1">
    <citation type="journal article" date="2013" name="Sci. Rep.">
        <title>Extraordinary expansion of a Sorangium cellulosum genome from an alkaline milieu.</title>
        <authorList>
            <person name="Han K."/>
            <person name="Li Z.F."/>
            <person name="Peng R."/>
            <person name="Zhu L.P."/>
            <person name="Zhou T."/>
            <person name="Wang L.G."/>
            <person name="Li S.G."/>
            <person name="Zhang X.B."/>
            <person name="Hu W."/>
            <person name="Wu Z.H."/>
            <person name="Qin N."/>
            <person name="Li Y.Z."/>
        </authorList>
    </citation>
    <scope>NUCLEOTIDE SEQUENCE [LARGE SCALE GENOMIC DNA]</scope>
    <source>
        <strain evidence="1 2">So0157-2</strain>
    </source>
</reference>
<sequence>MGDIGNFVFSEQRKHRRARESYDVELLREIIA</sequence>
<gene>
    <name evidence="1" type="ORF">SCE1572_39265</name>
</gene>
<proteinExistence type="predicted"/>